<organism evidence="2 3">
    <name type="scientific">Psophocarpus tetragonolobus</name>
    <name type="common">Winged bean</name>
    <name type="synonym">Dolichos tetragonolobus</name>
    <dbReference type="NCBI Taxonomy" id="3891"/>
    <lineage>
        <taxon>Eukaryota</taxon>
        <taxon>Viridiplantae</taxon>
        <taxon>Streptophyta</taxon>
        <taxon>Embryophyta</taxon>
        <taxon>Tracheophyta</taxon>
        <taxon>Spermatophyta</taxon>
        <taxon>Magnoliopsida</taxon>
        <taxon>eudicotyledons</taxon>
        <taxon>Gunneridae</taxon>
        <taxon>Pentapetalae</taxon>
        <taxon>rosids</taxon>
        <taxon>fabids</taxon>
        <taxon>Fabales</taxon>
        <taxon>Fabaceae</taxon>
        <taxon>Papilionoideae</taxon>
        <taxon>50 kb inversion clade</taxon>
        <taxon>NPAAA clade</taxon>
        <taxon>indigoferoid/millettioid clade</taxon>
        <taxon>Phaseoleae</taxon>
        <taxon>Psophocarpus</taxon>
    </lineage>
</organism>
<proteinExistence type="predicted"/>
<protein>
    <submittedName>
        <fullName evidence="2">Uncharacterized protein</fullName>
    </submittedName>
</protein>
<evidence type="ECO:0000256" key="1">
    <source>
        <dbReference type="SAM" id="MobiDB-lite"/>
    </source>
</evidence>
<name>A0AAN9SF79_PSOTE</name>
<feature type="region of interest" description="Disordered" evidence="1">
    <location>
        <begin position="62"/>
        <end position="93"/>
    </location>
</feature>
<sequence>MPTHANSLGPLVELVEEEHDPLGQSVEEERNSLGFRKLTCEAQSMREVEECVANTFSKGCVSKDDDERMQDKSSCEVGSLHLSEPEMGQALKN</sequence>
<dbReference type="AlphaFoldDB" id="A0AAN9SF79"/>
<gene>
    <name evidence="2" type="ORF">VNO78_16115</name>
</gene>
<reference evidence="2 3" key="1">
    <citation type="submission" date="2024-01" db="EMBL/GenBank/DDBJ databases">
        <title>The genomes of 5 underutilized Papilionoideae crops provide insights into root nodulation and disease resistanc.</title>
        <authorList>
            <person name="Jiang F."/>
        </authorList>
    </citation>
    <scope>NUCLEOTIDE SEQUENCE [LARGE SCALE GENOMIC DNA]</scope>
    <source>
        <strain evidence="2">DUOXIRENSHENG_FW03</strain>
        <tissue evidence="2">Leaves</tissue>
    </source>
</reference>
<accession>A0AAN9SF79</accession>
<keyword evidence="3" id="KW-1185">Reference proteome</keyword>
<dbReference type="Proteomes" id="UP001386955">
    <property type="component" value="Unassembled WGS sequence"/>
</dbReference>
<comment type="caution">
    <text evidence="2">The sequence shown here is derived from an EMBL/GenBank/DDBJ whole genome shotgun (WGS) entry which is preliminary data.</text>
</comment>
<evidence type="ECO:0000313" key="3">
    <source>
        <dbReference type="Proteomes" id="UP001386955"/>
    </source>
</evidence>
<feature type="compositionally biased region" description="Basic and acidic residues" evidence="1">
    <location>
        <begin position="62"/>
        <end position="74"/>
    </location>
</feature>
<dbReference type="EMBL" id="JAYMYS010000004">
    <property type="protein sequence ID" value="KAK7395553.1"/>
    <property type="molecule type" value="Genomic_DNA"/>
</dbReference>
<evidence type="ECO:0000313" key="2">
    <source>
        <dbReference type="EMBL" id="KAK7395553.1"/>
    </source>
</evidence>